<dbReference type="EMBL" id="CADCWE010000007">
    <property type="protein sequence ID" value="CAA9519641.1"/>
    <property type="molecule type" value="Genomic_DNA"/>
</dbReference>
<sequence>MDFVLLAHVGATLFMTGVIWFVQLVHYPLFAGVGAAGFSAYAAEHGRRTTWVVMPAMTVELGTGVALALWRPDGIGAAPVWFGLGMLGAIWLSTMLVQVPRHRVLGGGFDDAAWRWLVRTNWLRTAAWTARAILVLAMAAGATR</sequence>
<keyword evidence="1" id="KW-1133">Transmembrane helix</keyword>
<name>A0A6J4TCP6_9BACT</name>
<feature type="transmembrane region" description="Helical" evidence="1">
    <location>
        <begin position="50"/>
        <end position="70"/>
    </location>
</feature>
<reference evidence="2" key="1">
    <citation type="submission" date="2020-02" db="EMBL/GenBank/DDBJ databases">
        <authorList>
            <person name="Meier V. D."/>
        </authorList>
    </citation>
    <scope>NUCLEOTIDE SEQUENCE</scope>
    <source>
        <strain evidence="2">AVDCRST_MAG73</strain>
    </source>
</reference>
<feature type="transmembrane region" description="Helical" evidence="1">
    <location>
        <begin position="76"/>
        <end position="97"/>
    </location>
</feature>
<evidence type="ECO:0000256" key="1">
    <source>
        <dbReference type="SAM" id="Phobius"/>
    </source>
</evidence>
<feature type="transmembrane region" description="Helical" evidence="1">
    <location>
        <begin position="20"/>
        <end position="43"/>
    </location>
</feature>
<keyword evidence="1" id="KW-0812">Transmembrane</keyword>
<proteinExistence type="predicted"/>
<accession>A0A6J4TCP6</accession>
<organism evidence="2">
    <name type="scientific">uncultured Thermomicrobiales bacterium</name>
    <dbReference type="NCBI Taxonomy" id="1645740"/>
    <lineage>
        <taxon>Bacteria</taxon>
        <taxon>Pseudomonadati</taxon>
        <taxon>Thermomicrobiota</taxon>
        <taxon>Thermomicrobia</taxon>
        <taxon>Thermomicrobiales</taxon>
        <taxon>environmental samples</taxon>
    </lineage>
</organism>
<protein>
    <recommendedName>
        <fullName evidence="3">DUF1772 domain-containing protein</fullName>
    </recommendedName>
</protein>
<evidence type="ECO:0000313" key="2">
    <source>
        <dbReference type="EMBL" id="CAA9519641.1"/>
    </source>
</evidence>
<keyword evidence="1" id="KW-0472">Membrane</keyword>
<gene>
    <name evidence="2" type="ORF">AVDCRST_MAG73-100</name>
</gene>
<dbReference type="AlphaFoldDB" id="A0A6J4TCP6"/>
<evidence type="ECO:0008006" key="3">
    <source>
        <dbReference type="Google" id="ProtNLM"/>
    </source>
</evidence>